<keyword evidence="1" id="KW-0812">Transmembrane</keyword>
<evidence type="ECO:0000256" key="1">
    <source>
        <dbReference type="SAM" id="Phobius"/>
    </source>
</evidence>
<evidence type="ECO:0000313" key="3">
    <source>
        <dbReference type="Proteomes" id="UP001157138"/>
    </source>
</evidence>
<dbReference type="Proteomes" id="UP001157138">
    <property type="component" value="Unassembled WGS sequence"/>
</dbReference>
<feature type="transmembrane region" description="Helical" evidence="1">
    <location>
        <begin position="50"/>
        <end position="69"/>
    </location>
</feature>
<dbReference type="RefSeq" id="WP_284194035.1">
    <property type="nucleotide sequence ID" value="NZ_BSPW01000096.1"/>
</dbReference>
<sequence length="139" mass="15466">MKVSRFKALLFMLACSPMIWISWEQSTRIINNVNHLSDVIKVSGAVNDASSFAGLMISVIAFTFSTIPLITGKQAKWVPKIVFIILGLLTMLSFITGWGMNVALKKEIASRGYIECTSKRELALKFSSRTYALDPKLCD</sequence>
<name>A0ABQ6F4Q0_9VIBR</name>
<organism evidence="2 3">
    <name type="scientific">Vibrio zhanjiangensis</name>
    <dbReference type="NCBI Taxonomy" id="1046128"/>
    <lineage>
        <taxon>Bacteria</taxon>
        <taxon>Pseudomonadati</taxon>
        <taxon>Pseudomonadota</taxon>
        <taxon>Gammaproteobacteria</taxon>
        <taxon>Vibrionales</taxon>
        <taxon>Vibrionaceae</taxon>
        <taxon>Vibrio</taxon>
    </lineage>
</organism>
<proteinExistence type="predicted"/>
<keyword evidence="1" id="KW-1133">Transmembrane helix</keyword>
<dbReference type="EMBL" id="BSPW01000096">
    <property type="protein sequence ID" value="GLT20214.1"/>
    <property type="molecule type" value="Genomic_DNA"/>
</dbReference>
<evidence type="ECO:0000313" key="2">
    <source>
        <dbReference type="EMBL" id="GLT20214.1"/>
    </source>
</evidence>
<keyword evidence="1" id="KW-0472">Membrane</keyword>
<accession>A0ABQ6F4Q0</accession>
<feature type="transmembrane region" description="Helical" evidence="1">
    <location>
        <begin position="81"/>
        <end position="100"/>
    </location>
</feature>
<protein>
    <submittedName>
        <fullName evidence="2">Uncharacterized protein</fullName>
    </submittedName>
</protein>
<reference evidence="3" key="1">
    <citation type="journal article" date="2019" name="Int. J. Syst. Evol. Microbiol.">
        <title>The Global Catalogue of Microorganisms (GCM) 10K type strain sequencing project: providing services to taxonomists for standard genome sequencing and annotation.</title>
        <authorList>
            <consortium name="The Broad Institute Genomics Platform"/>
            <consortium name="The Broad Institute Genome Sequencing Center for Infectious Disease"/>
            <person name="Wu L."/>
            <person name="Ma J."/>
        </authorList>
    </citation>
    <scope>NUCLEOTIDE SEQUENCE [LARGE SCALE GENOMIC DNA]</scope>
    <source>
        <strain evidence="3">NBRC 108723</strain>
    </source>
</reference>
<gene>
    <name evidence="2" type="ORF">GCM10007938_39970</name>
</gene>
<keyword evidence="3" id="KW-1185">Reference proteome</keyword>
<comment type="caution">
    <text evidence="2">The sequence shown here is derived from an EMBL/GenBank/DDBJ whole genome shotgun (WGS) entry which is preliminary data.</text>
</comment>